<keyword evidence="7" id="KW-0460">Magnesium</keyword>
<evidence type="ECO:0000313" key="12">
    <source>
        <dbReference type="EMBL" id="MFC5380631.1"/>
    </source>
</evidence>
<accession>A0ABW0GQT4</accession>
<dbReference type="Pfam" id="PF09296">
    <property type="entry name" value="NUDIX-like"/>
    <property type="match status" value="1"/>
</dbReference>
<evidence type="ECO:0000256" key="4">
    <source>
        <dbReference type="ARBA" id="ARBA00012381"/>
    </source>
</evidence>
<evidence type="ECO:0000256" key="2">
    <source>
        <dbReference type="ARBA" id="ARBA00001947"/>
    </source>
</evidence>
<evidence type="ECO:0000256" key="5">
    <source>
        <dbReference type="ARBA" id="ARBA00022723"/>
    </source>
</evidence>
<evidence type="ECO:0000256" key="8">
    <source>
        <dbReference type="ARBA" id="ARBA00023027"/>
    </source>
</evidence>
<dbReference type="Pfam" id="PF09297">
    <property type="entry name" value="Zn_ribbon_NUD"/>
    <property type="match status" value="1"/>
</dbReference>
<feature type="domain" description="Nudix hydrolase" evidence="11">
    <location>
        <begin position="192"/>
        <end position="316"/>
    </location>
</feature>
<evidence type="ECO:0000256" key="7">
    <source>
        <dbReference type="ARBA" id="ARBA00022842"/>
    </source>
</evidence>
<dbReference type="EC" id="3.6.1.22" evidence="4"/>
<feature type="compositionally biased region" description="Basic and acidic residues" evidence="10">
    <location>
        <begin position="178"/>
        <end position="189"/>
    </location>
</feature>
<dbReference type="InterPro" id="IPR050241">
    <property type="entry name" value="NAD-cap_RNA_hydrolase_NudC"/>
</dbReference>
<evidence type="ECO:0000256" key="1">
    <source>
        <dbReference type="ARBA" id="ARBA00001946"/>
    </source>
</evidence>
<dbReference type="SUPFAM" id="SSF55811">
    <property type="entry name" value="Nudix"/>
    <property type="match status" value="1"/>
</dbReference>
<dbReference type="InterPro" id="IPR015375">
    <property type="entry name" value="NADH_PPase-like_N"/>
</dbReference>
<evidence type="ECO:0000259" key="11">
    <source>
        <dbReference type="PROSITE" id="PS51462"/>
    </source>
</evidence>
<dbReference type="Proteomes" id="UP001596122">
    <property type="component" value="Unassembled WGS sequence"/>
</dbReference>
<dbReference type="PANTHER" id="PTHR42904">
    <property type="entry name" value="NUDIX HYDROLASE, NUDC SUBFAMILY"/>
    <property type="match status" value="1"/>
</dbReference>
<dbReference type="InterPro" id="IPR020084">
    <property type="entry name" value="NUDIX_hydrolase_CS"/>
</dbReference>
<comment type="catalytic activity">
    <reaction evidence="9">
        <text>a 5'-end NAD(+)-phospho-ribonucleoside in mRNA + H2O = a 5'-end phospho-adenosine-phospho-ribonucleoside in mRNA + beta-nicotinamide D-ribonucleotide + 2 H(+)</text>
        <dbReference type="Rhea" id="RHEA:60876"/>
        <dbReference type="Rhea" id="RHEA-COMP:15698"/>
        <dbReference type="Rhea" id="RHEA-COMP:15719"/>
        <dbReference type="ChEBI" id="CHEBI:14649"/>
        <dbReference type="ChEBI" id="CHEBI:15377"/>
        <dbReference type="ChEBI" id="CHEBI:15378"/>
        <dbReference type="ChEBI" id="CHEBI:144029"/>
        <dbReference type="ChEBI" id="CHEBI:144051"/>
    </reaction>
    <physiologicalReaction direction="left-to-right" evidence="9">
        <dbReference type="Rhea" id="RHEA:60877"/>
    </physiologicalReaction>
</comment>
<evidence type="ECO:0000313" key="13">
    <source>
        <dbReference type="Proteomes" id="UP001596122"/>
    </source>
</evidence>
<name>A0ABW0GQT4_9MICO</name>
<dbReference type="GO" id="GO:0016787">
    <property type="term" value="F:hydrolase activity"/>
    <property type="evidence" value="ECO:0007669"/>
    <property type="project" value="UniProtKB-KW"/>
</dbReference>
<reference evidence="13" key="1">
    <citation type="journal article" date="2019" name="Int. J. Syst. Evol. Microbiol.">
        <title>The Global Catalogue of Microorganisms (GCM) 10K type strain sequencing project: providing services to taxonomists for standard genome sequencing and annotation.</title>
        <authorList>
            <consortium name="The Broad Institute Genomics Platform"/>
            <consortium name="The Broad Institute Genome Sequencing Center for Infectious Disease"/>
            <person name="Wu L."/>
            <person name="Ma J."/>
        </authorList>
    </citation>
    <scope>NUCLEOTIDE SEQUENCE [LARGE SCALE GENOMIC DNA]</scope>
    <source>
        <strain evidence="13">CCUG 43114</strain>
    </source>
</reference>
<keyword evidence="6 12" id="KW-0378">Hydrolase</keyword>
<organism evidence="12 13">
    <name type="scientific">Aquipuribacter nitratireducens</name>
    <dbReference type="NCBI Taxonomy" id="650104"/>
    <lineage>
        <taxon>Bacteria</taxon>
        <taxon>Bacillati</taxon>
        <taxon>Actinomycetota</taxon>
        <taxon>Actinomycetes</taxon>
        <taxon>Micrococcales</taxon>
        <taxon>Intrasporangiaceae</taxon>
        <taxon>Aquipuribacter</taxon>
    </lineage>
</organism>
<comment type="cofactor">
    <cofactor evidence="2">
        <name>Zn(2+)</name>
        <dbReference type="ChEBI" id="CHEBI:29105"/>
    </cofactor>
</comment>
<dbReference type="Pfam" id="PF00293">
    <property type="entry name" value="NUDIX"/>
    <property type="match status" value="1"/>
</dbReference>
<feature type="region of interest" description="Disordered" evidence="10">
    <location>
        <begin position="163"/>
        <end position="191"/>
    </location>
</feature>
<dbReference type="RefSeq" id="WP_340267908.1">
    <property type="nucleotide sequence ID" value="NZ_JBBEOG010000002.1"/>
</dbReference>
<evidence type="ECO:0000256" key="10">
    <source>
        <dbReference type="SAM" id="MobiDB-lite"/>
    </source>
</evidence>
<keyword evidence="8" id="KW-0520">NAD</keyword>
<evidence type="ECO:0000256" key="3">
    <source>
        <dbReference type="ARBA" id="ARBA00009595"/>
    </source>
</evidence>
<evidence type="ECO:0000256" key="6">
    <source>
        <dbReference type="ARBA" id="ARBA00022801"/>
    </source>
</evidence>
<protein>
    <recommendedName>
        <fullName evidence="4">NAD(+) diphosphatase</fullName>
        <ecNumber evidence="4">3.6.1.22</ecNumber>
    </recommendedName>
</protein>
<dbReference type="InterPro" id="IPR015376">
    <property type="entry name" value="Znr_NADH_PPase"/>
</dbReference>
<comment type="cofactor">
    <cofactor evidence="1">
        <name>Mg(2+)</name>
        <dbReference type="ChEBI" id="CHEBI:18420"/>
    </cofactor>
</comment>
<dbReference type="PROSITE" id="PS51462">
    <property type="entry name" value="NUDIX"/>
    <property type="match status" value="1"/>
</dbReference>
<dbReference type="InterPro" id="IPR000086">
    <property type="entry name" value="NUDIX_hydrolase_dom"/>
</dbReference>
<dbReference type="PANTHER" id="PTHR42904:SF6">
    <property type="entry name" value="NAD-CAPPED RNA HYDROLASE NUDT12"/>
    <property type="match status" value="1"/>
</dbReference>
<comment type="caution">
    <text evidence="12">The sequence shown here is derived from an EMBL/GenBank/DDBJ whole genome shotgun (WGS) entry which is preliminary data.</text>
</comment>
<gene>
    <name evidence="12" type="primary">nudC</name>
    <name evidence="12" type="ORF">ACFPJ6_07510</name>
</gene>
<sequence length="336" mass="35629">MALADLALSRSRLHKIGDDRATPGLLERVLGEPSTVILRVLDGRARLRDGDGPPVLHLLGGDEAVGLLDRLGGPAAAAAGGADPLAGPVPVLLGRFPEGGPRAGAAVVALLGGPDEGPDGTVGGTTARGRWSDLREVGALLDDTDAGALTEAVALEHWHRTHRRCPRCGGPTRPSAAGHERVCDADGSTHHPRHDPAVIMTVSGPDDRLLLGHQGRWPEGRFSAFAGFVEPGESLEQAVARELWEEAGVRVSAAEYLGSQPWPFPASLMLAFHVTTEDEHARPDGTEITETRWFTREGLADAVAGGEVTLPPSVSVARRLVERWFGTEIRQEGVWR</sequence>
<comment type="similarity">
    <text evidence="3">Belongs to the Nudix hydrolase family. NudC subfamily.</text>
</comment>
<dbReference type="InterPro" id="IPR049734">
    <property type="entry name" value="NudC-like_C"/>
</dbReference>
<evidence type="ECO:0000256" key="9">
    <source>
        <dbReference type="ARBA" id="ARBA00023679"/>
    </source>
</evidence>
<dbReference type="EMBL" id="JBHSLD010000007">
    <property type="protein sequence ID" value="MFC5380631.1"/>
    <property type="molecule type" value="Genomic_DNA"/>
</dbReference>
<dbReference type="InterPro" id="IPR015797">
    <property type="entry name" value="NUDIX_hydrolase-like_dom_sf"/>
</dbReference>
<dbReference type="NCBIfam" id="NF001299">
    <property type="entry name" value="PRK00241.1"/>
    <property type="match status" value="1"/>
</dbReference>
<keyword evidence="13" id="KW-1185">Reference proteome</keyword>
<keyword evidence="5" id="KW-0479">Metal-binding</keyword>
<dbReference type="PROSITE" id="PS00893">
    <property type="entry name" value="NUDIX_BOX"/>
    <property type="match status" value="1"/>
</dbReference>
<dbReference type="CDD" id="cd03429">
    <property type="entry name" value="NUDIX_NADH_pyrophosphatase_Nudt13"/>
    <property type="match status" value="1"/>
</dbReference>
<proteinExistence type="inferred from homology"/>
<dbReference type="Gene3D" id="3.90.79.20">
    <property type="match status" value="1"/>
</dbReference>
<dbReference type="Gene3D" id="3.90.79.10">
    <property type="entry name" value="Nucleoside Triphosphate Pyrophosphohydrolase"/>
    <property type="match status" value="1"/>
</dbReference>